<evidence type="ECO:0000256" key="1">
    <source>
        <dbReference type="SAM" id="MobiDB-lite"/>
    </source>
</evidence>
<evidence type="ECO:0000313" key="3">
    <source>
        <dbReference type="Proteomes" id="UP000235672"/>
    </source>
</evidence>
<reference evidence="2 3" key="1">
    <citation type="submission" date="2016-05" db="EMBL/GenBank/DDBJ databases">
        <title>A degradative enzymes factory behind the ericoid mycorrhizal symbiosis.</title>
        <authorList>
            <consortium name="DOE Joint Genome Institute"/>
            <person name="Martino E."/>
            <person name="Morin E."/>
            <person name="Grelet G."/>
            <person name="Kuo A."/>
            <person name="Kohler A."/>
            <person name="Daghino S."/>
            <person name="Barry K."/>
            <person name="Choi C."/>
            <person name="Cichocki N."/>
            <person name="Clum A."/>
            <person name="Copeland A."/>
            <person name="Hainaut M."/>
            <person name="Haridas S."/>
            <person name="Labutti K."/>
            <person name="Lindquist E."/>
            <person name="Lipzen A."/>
            <person name="Khouja H.-R."/>
            <person name="Murat C."/>
            <person name="Ohm R."/>
            <person name="Olson A."/>
            <person name="Spatafora J."/>
            <person name="Veneault-Fourrey C."/>
            <person name="Henrissat B."/>
            <person name="Grigoriev I."/>
            <person name="Martin F."/>
            <person name="Perotto S."/>
        </authorList>
    </citation>
    <scope>NUCLEOTIDE SEQUENCE [LARGE SCALE GENOMIC DNA]</scope>
    <source>
        <strain evidence="2 3">UAMH 7357</strain>
    </source>
</reference>
<evidence type="ECO:0000313" key="2">
    <source>
        <dbReference type="EMBL" id="PMD13847.1"/>
    </source>
</evidence>
<feature type="compositionally biased region" description="Basic and acidic residues" evidence="1">
    <location>
        <begin position="221"/>
        <end position="239"/>
    </location>
</feature>
<dbReference type="EMBL" id="KZ613527">
    <property type="protein sequence ID" value="PMD13847.1"/>
    <property type="molecule type" value="Genomic_DNA"/>
</dbReference>
<feature type="compositionally biased region" description="Polar residues" evidence="1">
    <location>
        <begin position="240"/>
        <end position="253"/>
    </location>
</feature>
<sequence length="480" mass="54360">MDPLSMTANIGSICSSTVKLIFSISEFIDSAQQAPTEVQSLSNELAALYAGFGHIRVAVQAPRVSELPDKWKDNFDGLMTDCETTLKEVQVLVDKAKITKTSGSAKLVWKSVQFVFKAKQVEFLRCRIVLQNGILQNLLAALAETRGNHIEQRLEDIHNKVKELVSTRSNVREVLVVLEKENETAKDVDYVLSDRRKSPNSARNEVGKIEQTDDFSSNRTKSQEFQRKGVDNGERDKYDSSSGTPSISAPTKEPTLTQLMSQVSQMNSALESLTRRLPSEDNLDIVHNVMAATRPSIDAQTALNIINTKTWTLLDFRECAVEQATWSTNLRADSRFKDCQLLRCKLFIKSDYETLALQFLPDKDNSVEFGLYRMWRDSETTLRDCTVTTHAPLYSEDNQQEFWLWDDEFTFHTVQDAQDFQFCFTHLCSMLQLIRKIQFAACSHINPPIPFTTSAEIEKAAYWFGHDCTRGGVEATCVVM</sequence>
<dbReference type="AlphaFoldDB" id="A0A2J6PIJ4"/>
<name>A0A2J6PIJ4_9HELO</name>
<dbReference type="STRING" id="1745343.A0A2J6PIJ4"/>
<gene>
    <name evidence="2" type="ORF">NA56DRAFT_413953</name>
</gene>
<proteinExistence type="predicted"/>
<dbReference type="OrthoDB" id="195446at2759"/>
<organism evidence="2 3">
    <name type="scientific">Hyaloscypha hepaticicola</name>
    <dbReference type="NCBI Taxonomy" id="2082293"/>
    <lineage>
        <taxon>Eukaryota</taxon>
        <taxon>Fungi</taxon>
        <taxon>Dikarya</taxon>
        <taxon>Ascomycota</taxon>
        <taxon>Pezizomycotina</taxon>
        <taxon>Leotiomycetes</taxon>
        <taxon>Helotiales</taxon>
        <taxon>Hyaloscyphaceae</taxon>
        <taxon>Hyaloscypha</taxon>
    </lineage>
</organism>
<evidence type="ECO:0008006" key="4">
    <source>
        <dbReference type="Google" id="ProtNLM"/>
    </source>
</evidence>
<protein>
    <recommendedName>
        <fullName evidence="4">Fungal N-terminal domain-containing protein</fullName>
    </recommendedName>
</protein>
<dbReference type="Proteomes" id="UP000235672">
    <property type="component" value="Unassembled WGS sequence"/>
</dbReference>
<keyword evidence="3" id="KW-1185">Reference proteome</keyword>
<feature type="region of interest" description="Disordered" evidence="1">
    <location>
        <begin position="190"/>
        <end position="253"/>
    </location>
</feature>
<accession>A0A2J6PIJ4</accession>